<gene>
    <name evidence="1" type="ordered locus">HDEF_1059</name>
</gene>
<keyword evidence="2" id="KW-1185">Reference proteome</keyword>
<evidence type="ECO:0000313" key="1">
    <source>
        <dbReference type="EMBL" id="ACQ67744.1"/>
    </source>
</evidence>
<organism evidence="1 2">
    <name type="scientific">Hamiltonella defensa subsp. Acyrthosiphon pisum (strain 5AT)</name>
    <dbReference type="NCBI Taxonomy" id="572265"/>
    <lineage>
        <taxon>Bacteria</taxon>
        <taxon>Pseudomonadati</taxon>
        <taxon>Pseudomonadota</taxon>
        <taxon>Gammaproteobacteria</taxon>
        <taxon>Enterobacterales</taxon>
        <taxon>Enterobacteriaceae</taxon>
        <taxon>aphid secondary symbionts</taxon>
        <taxon>Candidatus Williamhamiltonella</taxon>
    </lineage>
</organism>
<accession>C4K5A1</accession>
<dbReference type="AlphaFoldDB" id="C4K5A1"/>
<dbReference type="HOGENOM" id="CLU_3200554_0_0_6"/>
<reference evidence="1 2" key="1">
    <citation type="journal article" date="2009" name="Proc. Natl. Acad. Sci. U.S.A.">
        <title>Hamiltonella defensa, genome evolution of protective bacterial endosymbiont from pathogenic ancestors.</title>
        <authorList>
            <person name="Degnan P.H."/>
            <person name="Yu Y."/>
            <person name="Sisneros N."/>
            <person name="Wing R.A."/>
            <person name="Moran N.A."/>
        </authorList>
    </citation>
    <scope>NUCLEOTIDE SEQUENCE [LARGE SCALE GENOMIC DNA]</scope>
    <source>
        <strain evidence="2">5AT</strain>
    </source>
</reference>
<dbReference type="KEGG" id="hde:HDEF_1059"/>
<sequence>MSPTIRLLNRCHVRKTQFASLTALAGNGVKWRYRRFFLTTEWIHH</sequence>
<proteinExistence type="predicted"/>
<protein>
    <submittedName>
        <fullName evidence="1">Uncharacterized protein</fullName>
    </submittedName>
</protein>
<name>C4K5A1_HAMD5</name>
<dbReference type="EMBL" id="CP001277">
    <property type="protein sequence ID" value="ACQ67744.1"/>
    <property type="molecule type" value="Genomic_DNA"/>
</dbReference>
<dbReference type="Proteomes" id="UP000002334">
    <property type="component" value="Chromosome"/>
</dbReference>
<evidence type="ECO:0000313" key="2">
    <source>
        <dbReference type="Proteomes" id="UP000002334"/>
    </source>
</evidence>